<evidence type="ECO:0000313" key="2">
    <source>
        <dbReference type="Proteomes" id="UP001367508"/>
    </source>
</evidence>
<name>A0AAN9LNG8_CANGL</name>
<protein>
    <submittedName>
        <fullName evidence="1">Uncharacterized protein</fullName>
    </submittedName>
</protein>
<dbReference type="AlphaFoldDB" id="A0AAN9LNG8"/>
<dbReference type="Proteomes" id="UP001367508">
    <property type="component" value="Unassembled WGS sequence"/>
</dbReference>
<comment type="caution">
    <text evidence="1">The sequence shown here is derived from an EMBL/GenBank/DDBJ whole genome shotgun (WGS) entry which is preliminary data.</text>
</comment>
<reference evidence="1 2" key="1">
    <citation type="submission" date="2024-01" db="EMBL/GenBank/DDBJ databases">
        <title>The genomes of 5 underutilized Papilionoideae crops provide insights into root nodulation and disease resistanc.</title>
        <authorList>
            <person name="Jiang F."/>
        </authorList>
    </citation>
    <scope>NUCLEOTIDE SEQUENCE [LARGE SCALE GENOMIC DNA]</scope>
    <source>
        <strain evidence="1">LVBAO_FW01</strain>
        <tissue evidence="1">Leaves</tissue>
    </source>
</reference>
<gene>
    <name evidence="1" type="ORF">VNO77_17817</name>
</gene>
<proteinExistence type="predicted"/>
<accession>A0AAN9LNG8</accession>
<organism evidence="1 2">
    <name type="scientific">Canavalia gladiata</name>
    <name type="common">Sword bean</name>
    <name type="synonym">Dolichos gladiatus</name>
    <dbReference type="NCBI Taxonomy" id="3824"/>
    <lineage>
        <taxon>Eukaryota</taxon>
        <taxon>Viridiplantae</taxon>
        <taxon>Streptophyta</taxon>
        <taxon>Embryophyta</taxon>
        <taxon>Tracheophyta</taxon>
        <taxon>Spermatophyta</taxon>
        <taxon>Magnoliopsida</taxon>
        <taxon>eudicotyledons</taxon>
        <taxon>Gunneridae</taxon>
        <taxon>Pentapetalae</taxon>
        <taxon>rosids</taxon>
        <taxon>fabids</taxon>
        <taxon>Fabales</taxon>
        <taxon>Fabaceae</taxon>
        <taxon>Papilionoideae</taxon>
        <taxon>50 kb inversion clade</taxon>
        <taxon>NPAAA clade</taxon>
        <taxon>indigoferoid/millettioid clade</taxon>
        <taxon>Phaseoleae</taxon>
        <taxon>Canavalia</taxon>
    </lineage>
</organism>
<dbReference type="EMBL" id="JAYMYQ010000004">
    <property type="protein sequence ID" value="KAK7337252.1"/>
    <property type="molecule type" value="Genomic_DNA"/>
</dbReference>
<evidence type="ECO:0000313" key="1">
    <source>
        <dbReference type="EMBL" id="KAK7337252.1"/>
    </source>
</evidence>
<keyword evidence="2" id="KW-1185">Reference proteome</keyword>
<sequence length="108" mass="12192">MAPHHITMEVRSAQKLFSAVSRTRSKLPDEIALEKQHAAVHDKLDFMISLKLPMGFFLNGYNAKAKTLRLHATLQEPLSPERAHYIRLLRSYPAAASGFLLNHQISNS</sequence>